<feature type="region of interest" description="Disordered" evidence="1">
    <location>
        <begin position="338"/>
        <end position="359"/>
    </location>
</feature>
<sequence length="445" mass="48319">MNNDWLDIGVLEDYLDGKLDAKTMNRVEREALEDPFVAEALAGLSASPKRALQSISLLQKQLQERIAGQQESKKTKVITWQRLSIAATAAVLFISVSIIFWMKETAHQNQLAKQPKSVDVDIAPVVPEPAPPVSADALAQLKTAPKKDAVEVEKSPATLRNDEVDRALLKAKTNAYAANRAKASPVPVADAVPETLKEVVVVGYPVMRKQAVTASATAIVSEEKPYGNAAVASARMAAPVKGISTSELSGKVTSEKDGGPIPGVLVKVEGTKLSAITDAEGRFRIPADSSVKGDKLVLNYLGYSSKVVPAKWNEAMSIRLAEEHSALSEVVVTGMSSAKKEKPDVRRERKNQQVGDRDMASIPEGGWDKWARYIRRNNKLSNEPFLDRGVELSFVIGTDGRPADVQVLNGIDEAHDQEAKRLVLNGPKWKIPANPTEKIILNIIF</sequence>
<proteinExistence type="predicted"/>
<dbReference type="STRING" id="288992.SAMN04488522_10394"/>
<dbReference type="Gene3D" id="2.60.40.1120">
    <property type="entry name" value="Carboxypeptidase-like, regulatory domain"/>
    <property type="match status" value="1"/>
</dbReference>
<dbReference type="SUPFAM" id="SSF74653">
    <property type="entry name" value="TolA/TonB C-terminal domain"/>
    <property type="match status" value="1"/>
</dbReference>
<dbReference type="InterPro" id="IPR008969">
    <property type="entry name" value="CarboxyPept-like_regulatory"/>
</dbReference>
<dbReference type="OrthoDB" id="1112758at2"/>
<evidence type="ECO:0000256" key="1">
    <source>
        <dbReference type="SAM" id="MobiDB-lite"/>
    </source>
</evidence>
<keyword evidence="2" id="KW-1133">Transmembrane helix</keyword>
<accession>A0A1M5D6H3</accession>
<evidence type="ECO:0000313" key="4">
    <source>
        <dbReference type="Proteomes" id="UP000184287"/>
    </source>
</evidence>
<dbReference type="RefSeq" id="WP_073231930.1">
    <property type="nucleotide sequence ID" value="NZ_FQUQ01000003.1"/>
</dbReference>
<evidence type="ECO:0000313" key="3">
    <source>
        <dbReference type="EMBL" id="SHF62574.1"/>
    </source>
</evidence>
<dbReference type="Pfam" id="PF13715">
    <property type="entry name" value="CarbopepD_reg_2"/>
    <property type="match status" value="1"/>
</dbReference>
<dbReference type="SUPFAM" id="SSF49464">
    <property type="entry name" value="Carboxypeptidase regulatory domain-like"/>
    <property type="match status" value="1"/>
</dbReference>
<dbReference type="Proteomes" id="UP000184287">
    <property type="component" value="Unassembled WGS sequence"/>
</dbReference>
<keyword evidence="4" id="KW-1185">Reference proteome</keyword>
<reference evidence="4" key="1">
    <citation type="submission" date="2016-11" db="EMBL/GenBank/DDBJ databases">
        <authorList>
            <person name="Varghese N."/>
            <person name="Submissions S."/>
        </authorList>
    </citation>
    <scope>NUCLEOTIDE SEQUENCE [LARGE SCALE GENOMIC DNA]</scope>
    <source>
        <strain evidence="4">DSM 16990</strain>
    </source>
</reference>
<evidence type="ECO:0000256" key="2">
    <source>
        <dbReference type="SAM" id="Phobius"/>
    </source>
</evidence>
<dbReference type="EMBL" id="FQUQ01000003">
    <property type="protein sequence ID" value="SHF62574.1"/>
    <property type="molecule type" value="Genomic_DNA"/>
</dbReference>
<keyword evidence="2" id="KW-0812">Transmembrane</keyword>
<name>A0A1M5D6H3_9SPHI</name>
<protein>
    <submittedName>
        <fullName evidence="3">CarboxypepD_reg-like domain-containing protein</fullName>
    </submittedName>
</protein>
<organism evidence="3 4">
    <name type="scientific">Pedobacter caeni</name>
    <dbReference type="NCBI Taxonomy" id="288992"/>
    <lineage>
        <taxon>Bacteria</taxon>
        <taxon>Pseudomonadati</taxon>
        <taxon>Bacteroidota</taxon>
        <taxon>Sphingobacteriia</taxon>
        <taxon>Sphingobacteriales</taxon>
        <taxon>Sphingobacteriaceae</taxon>
        <taxon>Pedobacter</taxon>
    </lineage>
</organism>
<feature type="transmembrane region" description="Helical" evidence="2">
    <location>
        <begin position="83"/>
        <end position="102"/>
    </location>
</feature>
<gene>
    <name evidence="3" type="ORF">SAMN04488522_10394</name>
</gene>
<dbReference type="AlphaFoldDB" id="A0A1M5D6H3"/>
<keyword evidence="2" id="KW-0472">Membrane</keyword>